<protein>
    <recommendedName>
        <fullName evidence="1">Reverse transcriptase domain-containing protein</fullName>
    </recommendedName>
</protein>
<dbReference type="InterPro" id="IPR052055">
    <property type="entry name" value="Hepadnavirus_pol/RT"/>
</dbReference>
<dbReference type="AlphaFoldDB" id="A0AAV2PM44"/>
<dbReference type="SUPFAM" id="SSF56672">
    <property type="entry name" value="DNA/RNA polymerases"/>
    <property type="match status" value="1"/>
</dbReference>
<dbReference type="GO" id="GO:0071897">
    <property type="term" value="P:DNA biosynthetic process"/>
    <property type="evidence" value="ECO:0007669"/>
    <property type="project" value="UniProtKB-ARBA"/>
</dbReference>
<dbReference type="Gene3D" id="3.30.70.270">
    <property type="match status" value="1"/>
</dbReference>
<comment type="caution">
    <text evidence="2">The sequence shown here is derived from an EMBL/GenBank/DDBJ whole genome shotgun (WGS) entry which is preliminary data.</text>
</comment>
<dbReference type="Pfam" id="PF00078">
    <property type="entry name" value="RVT_1"/>
    <property type="match status" value="1"/>
</dbReference>
<name>A0AAV2PM44_MEGNR</name>
<reference evidence="2 3" key="1">
    <citation type="submission" date="2024-05" db="EMBL/GenBank/DDBJ databases">
        <authorList>
            <person name="Wallberg A."/>
        </authorList>
    </citation>
    <scope>NUCLEOTIDE SEQUENCE [LARGE SCALE GENOMIC DNA]</scope>
</reference>
<gene>
    <name evidence="2" type="ORF">MNOR_LOCUS1898</name>
</gene>
<evidence type="ECO:0000259" key="1">
    <source>
        <dbReference type="PROSITE" id="PS50878"/>
    </source>
</evidence>
<dbReference type="InterPro" id="IPR043502">
    <property type="entry name" value="DNA/RNA_pol_sf"/>
</dbReference>
<dbReference type="EMBL" id="CAXKWB010000541">
    <property type="protein sequence ID" value="CAL4061148.1"/>
    <property type="molecule type" value="Genomic_DNA"/>
</dbReference>
<evidence type="ECO:0000313" key="3">
    <source>
        <dbReference type="Proteomes" id="UP001497623"/>
    </source>
</evidence>
<feature type="domain" description="Reverse transcriptase" evidence="1">
    <location>
        <begin position="1"/>
        <end position="172"/>
    </location>
</feature>
<dbReference type="PANTHER" id="PTHR33050:SF7">
    <property type="entry name" value="RIBONUCLEASE H"/>
    <property type="match status" value="1"/>
</dbReference>
<dbReference type="PANTHER" id="PTHR33050">
    <property type="entry name" value="REVERSE TRANSCRIPTASE DOMAIN-CONTAINING PROTEIN"/>
    <property type="match status" value="1"/>
</dbReference>
<proteinExistence type="predicted"/>
<sequence length="199" mass="22971">MFWSRMFSVPKKEGKIRPIIDLSALNKCLVVPTFQMETLDKIVVHILEEMWGVSLDIEDAYLHVPIHQDFHKFFAFTLGTRVFVFRVLPFGLSSAPWAFSRVMKPIKKSLRMLGVTIFSFLDDFLILAVSREHTILHMTWTLELMQRLGLRINWGKSSLEPSQRLEFLGVLLDLKNLTLSLPVEKVNRIEAIGNSGKAW</sequence>
<dbReference type="CDD" id="cd03714">
    <property type="entry name" value="RT_DIRS1"/>
    <property type="match status" value="1"/>
</dbReference>
<organism evidence="2 3">
    <name type="scientific">Meganyctiphanes norvegica</name>
    <name type="common">Northern krill</name>
    <name type="synonym">Thysanopoda norvegica</name>
    <dbReference type="NCBI Taxonomy" id="48144"/>
    <lineage>
        <taxon>Eukaryota</taxon>
        <taxon>Metazoa</taxon>
        <taxon>Ecdysozoa</taxon>
        <taxon>Arthropoda</taxon>
        <taxon>Crustacea</taxon>
        <taxon>Multicrustacea</taxon>
        <taxon>Malacostraca</taxon>
        <taxon>Eumalacostraca</taxon>
        <taxon>Eucarida</taxon>
        <taxon>Euphausiacea</taxon>
        <taxon>Euphausiidae</taxon>
        <taxon>Meganyctiphanes</taxon>
    </lineage>
</organism>
<dbReference type="PROSITE" id="PS50878">
    <property type="entry name" value="RT_POL"/>
    <property type="match status" value="1"/>
</dbReference>
<dbReference type="Proteomes" id="UP001497623">
    <property type="component" value="Unassembled WGS sequence"/>
</dbReference>
<dbReference type="InterPro" id="IPR000477">
    <property type="entry name" value="RT_dom"/>
</dbReference>
<accession>A0AAV2PM44</accession>
<keyword evidence="3" id="KW-1185">Reference proteome</keyword>
<evidence type="ECO:0000313" key="2">
    <source>
        <dbReference type="EMBL" id="CAL4061148.1"/>
    </source>
</evidence>
<dbReference type="InterPro" id="IPR043128">
    <property type="entry name" value="Rev_trsase/Diguanyl_cyclase"/>
</dbReference>